<gene>
    <name evidence="1" type="ORF">AAF712_012725</name>
</gene>
<proteinExistence type="predicted"/>
<accession>A0ABR2ZJ63</accession>
<keyword evidence="2" id="KW-1185">Reference proteome</keyword>
<dbReference type="EMBL" id="JBBXMP010000174">
    <property type="protein sequence ID" value="KAL0060492.1"/>
    <property type="molecule type" value="Genomic_DNA"/>
</dbReference>
<protein>
    <submittedName>
        <fullName evidence="1">Uncharacterized protein</fullName>
    </submittedName>
</protein>
<evidence type="ECO:0000313" key="1">
    <source>
        <dbReference type="EMBL" id="KAL0060492.1"/>
    </source>
</evidence>
<name>A0ABR2ZJ63_9AGAR</name>
<dbReference type="Proteomes" id="UP001437256">
    <property type="component" value="Unassembled WGS sequence"/>
</dbReference>
<comment type="caution">
    <text evidence="1">The sequence shown here is derived from an EMBL/GenBank/DDBJ whole genome shotgun (WGS) entry which is preliminary data.</text>
</comment>
<reference evidence="1 2" key="1">
    <citation type="submission" date="2024-05" db="EMBL/GenBank/DDBJ databases">
        <title>A draft genome resource for the thread blight pathogen Marasmius tenuissimus strain MS-2.</title>
        <authorList>
            <person name="Yulfo-Soto G.E."/>
            <person name="Baruah I.K."/>
            <person name="Amoako-Attah I."/>
            <person name="Bukari Y."/>
            <person name="Meinhardt L.W."/>
            <person name="Bailey B.A."/>
            <person name="Cohen S.P."/>
        </authorList>
    </citation>
    <scope>NUCLEOTIDE SEQUENCE [LARGE SCALE GENOMIC DNA]</scope>
    <source>
        <strain evidence="1 2">MS-2</strain>
    </source>
</reference>
<evidence type="ECO:0000313" key="2">
    <source>
        <dbReference type="Proteomes" id="UP001437256"/>
    </source>
</evidence>
<organism evidence="1 2">
    <name type="scientific">Marasmius tenuissimus</name>
    <dbReference type="NCBI Taxonomy" id="585030"/>
    <lineage>
        <taxon>Eukaryota</taxon>
        <taxon>Fungi</taxon>
        <taxon>Dikarya</taxon>
        <taxon>Basidiomycota</taxon>
        <taxon>Agaricomycotina</taxon>
        <taxon>Agaricomycetes</taxon>
        <taxon>Agaricomycetidae</taxon>
        <taxon>Agaricales</taxon>
        <taxon>Marasmiineae</taxon>
        <taxon>Marasmiaceae</taxon>
        <taxon>Marasmius</taxon>
    </lineage>
</organism>
<sequence>MQQQMHHSEAPPTSGDVADIEEFERRNNILAHHRVPSSIAMAASHRIFLKYDKDYHLQLLDPACRMIESRHPVSPYRIPGASLGDADSFAELVLHVFARCVTVSQHENKDNPTPLPPPASWPAIFPAYSTLEAHQDRILQESSRLLYDSEYLRESNNPGLTSLFVLPFLELLKARRSDPLVVLAVHMQTLYFARYVPAPLLWIMCGGSGICKEHVDEFLGCQEVRKWLDHQPETVREECAKTVTGLGLETRDVWLRSVLRESECAMSFMQMNCEL</sequence>